<keyword evidence="2" id="KW-1185">Reference proteome</keyword>
<reference evidence="1 2" key="1">
    <citation type="submission" date="2016-03" db="EMBL/GenBank/DDBJ databases">
        <title>Niastella vici sp. nov., isolated from farmland soil.</title>
        <authorList>
            <person name="Chen L."/>
            <person name="Wang D."/>
            <person name="Yang S."/>
            <person name="Wang G."/>
        </authorList>
    </citation>
    <scope>NUCLEOTIDE SEQUENCE [LARGE SCALE GENOMIC DNA]</scope>
    <source>
        <strain evidence="1 2">DJ57</strain>
    </source>
</reference>
<dbReference type="AlphaFoldDB" id="A0A1V9FWV1"/>
<sequence>MSSYPFNPSFTKQFRQEQAVSFCAEEKPYENIVLSTYGRITESEINFLGSSLNEQMCDNAIIHRLLNKLTQKDSQDEARLLAFIQETHQELSAHANAEPFTAQYYKHLIELLASFLDLVNEYDTNGQELLLGNLNTCYFNETSFAVNQSVDSEEVATMHRIIEDFLYQIGEYYQYFHILLQKETEKENDKSRVLVMSHVAYYLDTLITCTEKMIINIESTLDMLLEWETSLQSRESQELFN</sequence>
<evidence type="ECO:0000313" key="2">
    <source>
        <dbReference type="Proteomes" id="UP000192796"/>
    </source>
</evidence>
<evidence type="ECO:0000313" key="1">
    <source>
        <dbReference type="EMBL" id="OQP62825.1"/>
    </source>
</evidence>
<protein>
    <submittedName>
        <fullName evidence="1">Uncharacterized protein</fullName>
    </submittedName>
</protein>
<proteinExistence type="predicted"/>
<dbReference type="EMBL" id="LVYD01000048">
    <property type="protein sequence ID" value="OQP62825.1"/>
    <property type="molecule type" value="Genomic_DNA"/>
</dbReference>
<comment type="caution">
    <text evidence="1">The sequence shown here is derived from an EMBL/GenBank/DDBJ whole genome shotgun (WGS) entry which is preliminary data.</text>
</comment>
<accession>A0A1V9FWV1</accession>
<dbReference type="OrthoDB" id="650244at2"/>
<gene>
    <name evidence="1" type="ORF">A3860_26295</name>
</gene>
<dbReference type="Proteomes" id="UP000192796">
    <property type="component" value="Unassembled WGS sequence"/>
</dbReference>
<name>A0A1V9FWV1_9BACT</name>
<organism evidence="1 2">
    <name type="scientific">Niastella vici</name>
    <dbReference type="NCBI Taxonomy" id="1703345"/>
    <lineage>
        <taxon>Bacteria</taxon>
        <taxon>Pseudomonadati</taxon>
        <taxon>Bacteroidota</taxon>
        <taxon>Chitinophagia</taxon>
        <taxon>Chitinophagales</taxon>
        <taxon>Chitinophagaceae</taxon>
        <taxon>Niastella</taxon>
    </lineage>
</organism>
<dbReference type="RefSeq" id="WP_081148208.1">
    <property type="nucleotide sequence ID" value="NZ_LVYD01000048.1"/>
</dbReference>